<dbReference type="Gene3D" id="3.60.15.10">
    <property type="entry name" value="Ribonuclease Z/Hydroxyacylglutathione hydrolase-like"/>
    <property type="match status" value="1"/>
</dbReference>
<dbReference type="InterPro" id="IPR051013">
    <property type="entry name" value="MBL_superfamily_lactonases"/>
</dbReference>
<feature type="domain" description="Metallo-beta-lactamase" evidence="5">
    <location>
        <begin position="41"/>
        <end position="256"/>
    </location>
</feature>
<evidence type="ECO:0000256" key="2">
    <source>
        <dbReference type="ARBA" id="ARBA00022723"/>
    </source>
</evidence>
<reference evidence="6 7" key="1">
    <citation type="submission" date="2018-02" db="EMBL/GenBank/DDBJ databases">
        <title>The genomes of Aspergillus section Nigri reveals drivers in fungal speciation.</title>
        <authorList>
            <consortium name="DOE Joint Genome Institute"/>
            <person name="Vesth T.C."/>
            <person name="Nybo J."/>
            <person name="Theobald S."/>
            <person name="Brandl J."/>
            <person name="Frisvad J.C."/>
            <person name="Nielsen K.F."/>
            <person name="Lyhne E.K."/>
            <person name="Kogle M.E."/>
            <person name="Kuo A."/>
            <person name="Riley R."/>
            <person name="Clum A."/>
            <person name="Nolan M."/>
            <person name="Lipzen A."/>
            <person name="Salamov A."/>
            <person name="Henrissat B."/>
            <person name="Wiebenga A."/>
            <person name="De vries R.P."/>
            <person name="Grigoriev I.V."/>
            <person name="Mortensen U.H."/>
            <person name="Andersen M.R."/>
            <person name="Baker S.E."/>
        </authorList>
    </citation>
    <scope>NUCLEOTIDE SEQUENCE [LARGE SCALE GENOMIC DNA]</scope>
    <source>
        <strain evidence="6 7">CBS 101889</strain>
    </source>
</reference>
<comment type="similarity">
    <text evidence="1">Belongs to the metallo-beta-lactamase superfamily.</text>
</comment>
<dbReference type="InterPro" id="IPR036866">
    <property type="entry name" value="RibonucZ/Hydroxyglut_hydro"/>
</dbReference>
<sequence>MANPTPRQPPPINIPPGSRLDLTSSTFFQPTYKGCHRYRVPSFCFLLEHAPTNQKLLFDLGIRPDWSNLPPATVQLLESHADWRFPTVHNTAIVLQTHGLDAPNGAIDAAIWSHPHFDHIGDLTTFPPTTALIVGPSFQQTFLPGYPLNESSSLHHHDFENGHTIYEINFDDTLKIGRFQAHDYFGDGSLYLLNTPGHTVAHICALVRTTPSTFVLLGGDASHHPGEFRPSEYVVLPEEIEPSPVPDLASPGCPGHWFEAVHCGKTRTSPFYRLAPELNHDLAVANWTIDGLELDGLEGVWIVIAHDTSMVGDDEGEVDGVGFFPEKTINSWQEEGLKERYRWRFHGEFREELTVRAFR</sequence>
<dbReference type="PANTHER" id="PTHR42978">
    <property type="entry name" value="QUORUM-QUENCHING LACTONASE YTNP-RELATED-RELATED"/>
    <property type="match status" value="1"/>
</dbReference>
<evidence type="ECO:0000256" key="1">
    <source>
        <dbReference type="ARBA" id="ARBA00007749"/>
    </source>
</evidence>
<dbReference type="SUPFAM" id="SSF56281">
    <property type="entry name" value="Metallo-hydrolase/oxidoreductase"/>
    <property type="match status" value="1"/>
</dbReference>
<dbReference type="CDD" id="cd07730">
    <property type="entry name" value="metallo-hydrolase-like_MBL-fold"/>
    <property type="match status" value="1"/>
</dbReference>
<accession>A0A395HYU5</accession>
<dbReference type="PANTHER" id="PTHR42978:SF5">
    <property type="entry name" value="METALLO-BETA-LACTAMASE DOMAIN-CONTAINING PROTEIN"/>
    <property type="match status" value="1"/>
</dbReference>
<name>A0A395HYU5_ASPHC</name>
<dbReference type="GO" id="GO:0016787">
    <property type="term" value="F:hydrolase activity"/>
    <property type="evidence" value="ECO:0007669"/>
    <property type="project" value="UniProtKB-KW"/>
</dbReference>
<dbReference type="Pfam" id="PF00753">
    <property type="entry name" value="Lactamase_B"/>
    <property type="match status" value="1"/>
</dbReference>
<dbReference type="Proteomes" id="UP000248961">
    <property type="component" value="Unassembled WGS sequence"/>
</dbReference>
<dbReference type="InterPro" id="IPR001279">
    <property type="entry name" value="Metallo-B-lactamas"/>
</dbReference>
<keyword evidence="2" id="KW-0479">Metal-binding</keyword>
<dbReference type="STRING" id="1450537.A0A395HYU5"/>
<evidence type="ECO:0000256" key="3">
    <source>
        <dbReference type="ARBA" id="ARBA00022801"/>
    </source>
</evidence>
<evidence type="ECO:0000259" key="5">
    <source>
        <dbReference type="SMART" id="SM00849"/>
    </source>
</evidence>
<evidence type="ECO:0000313" key="6">
    <source>
        <dbReference type="EMBL" id="RAL11424.1"/>
    </source>
</evidence>
<dbReference type="GO" id="GO:0046872">
    <property type="term" value="F:metal ion binding"/>
    <property type="evidence" value="ECO:0007669"/>
    <property type="project" value="UniProtKB-KW"/>
</dbReference>
<protein>
    <recommendedName>
        <fullName evidence="5">Metallo-beta-lactamase domain-containing protein</fullName>
    </recommendedName>
</protein>
<dbReference type="EMBL" id="KZ824288">
    <property type="protein sequence ID" value="RAL11424.1"/>
    <property type="molecule type" value="Genomic_DNA"/>
</dbReference>
<dbReference type="RefSeq" id="XP_025550578.1">
    <property type="nucleotide sequence ID" value="XM_025698399.1"/>
</dbReference>
<dbReference type="GeneID" id="37202688"/>
<dbReference type="SMART" id="SM00849">
    <property type="entry name" value="Lactamase_B"/>
    <property type="match status" value="1"/>
</dbReference>
<dbReference type="VEuPathDB" id="FungiDB:BO97DRAFT_443792"/>
<gene>
    <name evidence="6" type="ORF">BO97DRAFT_443792</name>
</gene>
<evidence type="ECO:0000313" key="7">
    <source>
        <dbReference type="Proteomes" id="UP000248961"/>
    </source>
</evidence>
<dbReference type="AlphaFoldDB" id="A0A395HYU5"/>
<keyword evidence="7" id="KW-1185">Reference proteome</keyword>
<keyword evidence="4" id="KW-0862">Zinc</keyword>
<organism evidence="6 7">
    <name type="scientific">Aspergillus homomorphus (strain CBS 101889)</name>
    <dbReference type="NCBI Taxonomy" id="1450537"/>
    <lineage>
        <taxon>Eukaryota</taxon>
        <taxon>Fungi</taxon>
        <taxon>Dikarya</taxon>
        <taxon>Ascomycota</taxon>
        <taxon>Pezizomycotina</taxon>
        <taxon>Eurotiomycetes</taxon>
        <taxon>Eurotiomycetidae</taxon>
        <taxon>Eurotiales</taxon>
        <taxon>Aspergillaceae</taxon>
        <taxon>Aspergillus</taxon>
        <taxon>Aspergillus subgen. Circumdati</taxon>
    </lineage>
</organism>
<evidence type="ECO:0000256" key="4">
    <source>
        <dbReference type="ARBA" id="ARBA00022833"/>
    </source>
</evidence>
<keyword evidence="3" id="KW-0378">Hydrolase</keyword>
<proteinExistence type="inferred from homology"/>
<dbReference type="OrthoDB" id="10250730at2759"/>